<evidence type="ECO:0000313" key="5">
    <source>
        <dbReference type="EMBL" id="GJN16322.1"/>
    </source>
</evidence>
<dbReference type="InterPro" id="IPR058922">
    <property type="entry name" value="WHD_DRP"/>
</dbReference>
<evidence type="ECO:0000259" key="2">
    <source>
        <dbReference type="Pfam" id="PF23559"/>
    </source>
</evidence>
<comment type="caution">
    <text evidence="5">The sequence shown here is derived from an EMBL/GenBank/DDBJ whole genome shotgun (WGS) entry which is preliminary data.</text>
</comment>
<evidence type="ECO:0000259" key="3">
    <source>
        <dbReference type="Pfam" id="PF23598"/>
    </source>
</evidence>
<dbReference type="Pfam" id="PF23598">
    <property type="entry name" value="LRR_14"/>
    <property type="match status" value="1"/>
</dbReference>
<evidence type="ECO:0008006" key="7">
    <source>
        <dbReference type="Google" id="ProtNLM"/>
    </source>
</evidence>
<dbReference type="Pfam" id="PF23559">
    <property type="entry name" value="WHD_DRP"/>
    <property type="match status" value="1"/>
</dbReference>
<dbReference type="SUPFAM" id="SSF52058">
    <property type="entry name" value="L domain-like"/>
    <property type="match status" value="1"/>
</dbReference>
<reference evidence="5" key="1">
    <citation type="journal article" date="2018" name="DNA Res.">
        <title>Multiple hybrid de novo genome assembly of finger millet, an orphan allotetraploid crop.</title>
        <authorList>
            <person name="Hatakeyama M."/>
            <person name="Aluri S."/>
            <person name="Balachadran M.T."/>
            <person name="Sivarajan S.R."/>
            <person name="Patrignani A."/>
            <person name="Gruter S."/>
            <person name="Poveda L."/>
            <person name="Shimizu-Inatsugi R."/>
            <person name="Baeten J."/>
            <person name="Francoijs K.J."/>
            <person name="Nataraja K.N."/>
            <person name="Reddy Y.A.N."/>
            <person name="Phadnis S."/>
            <person name="Ravikumar R.L."/>
            <person name="Schlapbach R."/>
            <person name="Sreeman S.M."/>
            <person name="Shimizu K.K."/>
        </authorList>
    </citation>
    <scope>NUCLEOTIDE SEQUENCE</scope>
</reference>
<organism evidence="5 6">
    <name type="scientific">Eleusine coracana subsp. coracana</name>
    <dbReference type="NCBI Taxonomy" id="191504"/>
    <lineage>
        <taxon>Eukaryota</taxon>
        <taxon>Viridiplantae</taxon>
        <taxon>Streptophyta</taxon>
        <taxon>Embryophyta</taxon>
        <taxon>Tracheophyta</taxon>
        <taxon>Spermatophyta</taxon>
        <taxon>Magnoliopsida</taxon>
        <taxon>Liliopsida</taxon>
        <taxon>Poales</taxon>
        <taxon>Poaceae</taxon>
        <taxon>PACMAD clade</taxon>
        <taxon>Chloridoideae</taxon>
        <taxon>Cynodonteae</taxon>
        <taxon>Eleusininae</taxon>
        <taxon>Eleusine</taxon>
    </lineage>
</organism>
<evidence type="ECO:0000256" key="1">
    <source>
        <dbReference type="ARBA" id="ARBA00022737"/>
    </source>
</evidence>
<keyword evidence="1" id="KW-0677">Repeat</keyword>
<dbReference type="Gene3D" id="3.80.10.10">
    <property type="entry name" value="Ribonuclease Inhibitor"/>
    <property type="match status" value="1"/>
</dbReference>
<keyword evidence="6" id="KW-1185">Reference proteome</keyword>
<gene>
    <name evidence="5" type="primary">gb03298</name>
    <name evidence="4" type="synonym">gb03218</name>
    <name evidence="4" type="ORF">PR202_gb03218</name>
    <name evidence="5" type="ORF">PR202_gb03298</name>
</gene>
<dbReference type="InterPro" id="IPR055414">
    <property type="entry name" value="LRR_R13L4/SHOC2-like"/>
</dbReference>
<protein>
    <recommendedName>
        <fullName evidence="7">Disease resistance RPP13-like protein 1</fullName>
    </recommendedName>
</protein>
<evidence type="ECO:0000313" key="6">
    <source>
        <dbReference type="Proteomes" id="UP001054889"/>
    </source>
</evidence>
<feature type="domain" description="Disease resistance R13L4/SHOC-2-like LRR" evidence="3">
    <location>
        <begin position="122"/>
        <end position="402"/>
    </location>
</feature>
<dbReference type="AlphaFoldDB" id="A0AAV5E0V2"/>
<accession>A0AAV5E0V2</accession>
<feature type="domain" description="Disease resistance protein winged helix" evidence="2">
    <location>
        <begin position="63"/>
        <end position="112"/>
    </location>
</feature>
<dbReference type="InterPro" id="IPR032675">
    <property type="entry name" value="LRR_dom_sf"/>
</dbReference>
<dbReference type="Proteomes" id="UP001054889">
    <property type="component" value="Unassembled WGS sequence"/>
</dbReference>
<evidence type="ECO:0000313" key="4">
    <source>
        <dbReference type="EMBL" id="GJN16252.1"/>
    </source>
</evidence>
<proteinExistence type="predicted"/>
<reference evidence="5" key="2">
    <citation type="submission" date="2021-12" db="EMBL/GenBank/DDBJ databases">
        <title>Resequencing data analysis of finger millet.</title>
        <authorList>
            <person name="Hatakeyama M."/>
            <person name="Aluri S."/>
            <person name="Balachadran M.T."/>
            <person name="Sivarajan S.R."/>
            <person name="Poveda L."/>
            <person name="Shimizu-Inatsugi R."/>
            <person name="Schlapbach R."/>
            <person name="Sreeman S.M."/>
            <person name="Shimizu K.K."/>
        </authorList>
    </citation>
    <scope>NUCLEOTIDE SEQUENCE</scope>
</reference>
<dbReference type="EMBL" id="BQKI01000072">
    <property type="protein sequence ID" value="GJN16252.1"/>
    <property type="molecule type" value="Genomic_DNA"/>
</dbReference>
<dbReference type="PANTHER" id="PTHR47186">
    <property type="entry name" value="LEUCINE-RICH REPEAT-CONTAINING PROTEIN 57"/>
    <property type="match status" value="1"/>
</dbReference>
<sequence length="425" mass="47430">MVASHEGTGVAALSSDGSMRKASERRLLLLREDHTSAWSLVRHGIPPEFPRIDPQHRFRVAVRNELVRQWVAGGFVGNSPGRDVWDIANSYFNELINRSMIQPAYDDLNGEVLSCFPKLSTILPSQICRVRYLETLELPGKSSCNIPKDIIDLPRLSHLVLPLGTRLPDGIGKLKSLRTLRGFSLSKSSLENTKGISELTNLKELALIISREVYWNTMLVCGDDDDTSESIWMAALSSCLEKLSNLKRLSMESYSVTLCGDALSSFSPSFHKLEDLDLSGWAFSRVPIWIGNLQNLSMLELTSKSTCREDVGIIGMLPSLVQLILRIQGVPKETIEIGATGFSMLKHLLFDCDALSYLTFGVGAMPKLWRLTLGFDEDEWDKATPVGLHNLLSITQIKVFRSNTMTLRSHSQRQSKTSFMGQTKI</sequence>
<dbReference type="PANTHER" id="PTHR47186:SF3">
    <property type="entry name" value="OS09G0267800 PROTEIN"/>
    <property type="match status" value="1"/>
</dbReference>
<dbReference type="EMBL" id="BQKI01000072">
    <property type="protein sequence ID" value="GJN16322.1"/>
    <property type="molecule type" value="Genomic_DNA"/>
</dbReference>
<name>A0AAV5E0V2_ELECO</name>